<evidence type="ECO:0000313" key="2">
    <source>
        <dbReference type="EMBL" id="HFC92164.1"/>
    </source>
</evidence>
<feature type="chain" id="PRO_5031271466" evidence="1">
    <location>
        <begin position="31"/>
        <end position="171"/>
    </location>
</feature>
<protein>
    <submittedName>
        <fullName evidence="2">DUF3015 domain-containing protein</fullName>
    </submittedName>
</protein>
<dbReference type="Proteomes" id="UP000885750">
    <property type="component" value="Unassembled WGS sequence"/>
</dbReference>
<dbReference type="Pfam" id="PF11220">
    <property type="entry name" value="DUF3015"/>
    <property type="match status" value="1"/>
</dbReference>
<dbReference type="AlphaFoldDB" id="A0A7V2WUV1"/>
<feature type="signal peptide" evidence="1">
    <location>
        <begin position="1"/>
        <end position="30"/>
    </location>
</feature>
<proteinExistence type="predicted"/>
<organism evidence="2">
    <name type="scientific">Leucothrix mucor</name>
    <dbReference type="NCBI Taxonomy" id="45248"/>
    <lineage>
        <taxon>Bacteria</taxon>
        <taxon>Pseudomonadati</taxon>
        <taxon>Pseudomonadota</taxon>
        <taxon>Gammaproteobacteria</taxon>
        <taxon>Thiotrichales</taxon>
        <taxon>Thiotrichaceae</taxon>
        <taxon>Leucothrix</taxon>
    </lineage>
</organism>
<reference evidence="2" key="1">
    <citation type="journal article" date="2020" name="mSystems">
        <title>Genome- and Community-Level Interaction Insights into Carbon Utilization and Element Cycling Functions of Hydrothermarchaeota in Hydrothermal Sediment.</title>
        <authorList>
            <person name="Zhou Z."/>
            <person name="Liu Y."/>
            <person name="Xu W."/>
            <person name="Pan J."/>
            <person name="Luo Z.H."/>
            <person name="Li M."/>
        </authorList>
    </citation>
    <scope>NUCLEOTIDE SEQUENCE [LARGE SCALE GENOMIC DNA]</scope>
    <source>
        <strain evidence="2">HyVt-493</strain>
    </source>
</reference>
<sequence length="171" mass="18403">MDNNMNFKKNIMTIVSASLVTVGIMSTASAEREFGEIYTQCGIGAMIFKKNETLAAISNITWDLGTTALSSNMSSEENCKGSAVAKASFIHSSYTALEQDIAKGEGQHLNALMDIMKCDAKVRQDVVKSIRTDFAKTVSTVAYSKASAQQKSKQLYDMTNTGKAASCGTKI</sequence>
<gene>
    <name evidence="2" type="ORF">ENJ51_05060</name>
</gene>
<evidence type="ECO:0000256" key="1">
    <source>
        <dbReference type="SAM" id="SignalP"/>
    </source>
</evidence>
<dbReference type="EMBL" id="DRMS01000193">
    <property type="protein sequence ID" value="HFC92164.1"/>
    <property type="molecule type" value="Genomic_DNA"/>
</dbReference>
<name>A0A7V2WUV1_LEUMU</name>
<accession>A0A7V2WUV1</accession>
<dbReference type="InterPro" id="IPR021383">
    <property type="entry name" value="DUF3015"/>
</dbReference>
<keyword evidence="1" id="KW-0732">Signal</keyword>
<comment type="caution">
    <text evidence="2">The sequence shown here is derived from an EMBL/GenBank/DDBJ whole genome shotgun (WGS) entry which is preliminary data.</text>
</comment>